<evidence type="ECO:0000313" key="2">
    <source>
        <dbReference type="EMBL" id="CAL8127383.1"/>
    </source>
</evidence>
<name>A0ABP1RE19_9HEXA</name>
<reference evidence="2 3" key="1">
    <citation type="submission" date="2024-08" db="EMBL/GenBank/DDBJ databases">
        <authorList>
            <person name="Cucini C."/>
            <person name="Frati F."/>
        </authorList>
    </citation>
    <scope>NUCLEOTIDE SEQUENCE [LARGE SCALE GENOMIC DNA]</scope>
</reference>
<sequence>MSRISIFVFVTAVVAISVALDCSNVIEKESEGVRNWLGNITFIAPVPTVTGWTLTLFFDRNFTGVGVWDGFVSYDGAEGWAEIVNRNETDARIEAGEKKSLRFRVNYPTLPPAEVLSLRFQDIELCR</sequence>
<organism evidence="2 3">
    <name type="scientific">Orchesella dallaii</name>
    <dbReference type="NCBI Taxonomy" id="48710"/>
    <lineage>
        <taxon>Eukaryota</taxon>
        <taxon>Metazoa</taxon>
        <taxon>Ecdysozoa</taxon>
        <taxon>Arthropoda</taxon>
        <taxon>Hexapoda</taxon>
        <taxon>Collembola</taxon>
        <taxon>Entomobryomorpha</taxon>
        <taxon>Entomobryoidea</taxon>
        <taxon>Orchesellidae</taxon>
        <taxon>Orchesellinae</taxon>
        <taxon>Orchesella</taxon>
    </lineage>
</organism>
<comment type="caution">
    <text evidence="2">The sequence shown here is derived from an EMBL/GenBank/DDBJ whole genome shotgun (WGS) entry which is preliminary data.</text>
</comment>
<evidence type="ECO:0000256" key="1">
    <source>
        <dbReference type="SAM" id="SignalP"/>
    </source>
</evidence>
<proteinExistence type="predicted"/>
<accession>A0ABP1RE19</accession>
<evidence type="ECO:0000313" key="3">
    <source>
        <dbReference type="Proteomes" id="UP001642540"/>
    </source>
</evidence>
<evidence type="ECO:0008006" key="4">
    <source>
        <dbReference type="Google" id="ProtNLM"/>
    </source>
</evidence>
<dbReference type="EMBL" id="CAXLJM020000072">
    <property type="protein sequence ID" value="CAL8127383.1"/>
    <property type="molecule type" value="Genomic_DNA"/>
</dbReference>
<keyword evidence="1" id="KW-0732">Signal</keyword>
<gene>
    <name evidence="2" type="ORF">ODALV1_LOCUS21813</name>
</gene>
<feature type="chain" id="PRO_5045865153" description="CBM2 domain-containing protein" evidence="1">
    <location>
        <begin position="20"/>
        <end position="127"/>
    </location>
</feature>
<protein>
    <recommendedName>
        <fullName evidence="4">CBM2 domain-containing protein</fullName>
    </recommendedName>
</protein>
<feature type="signal peptide" evidence="1">
    <location>
        <begin position="1"/>
        <end position="19"/>
    </location>
</feature>
<keyword evidence="3" id="KW-1185">Reference proteome</keyword>
<dbReference type="Proteomes" id="UP001642540">
    <property type="component" value="Unassembled WGS sequence"/>
</dbReference>